<dbReference type="OrthoDB" id="9814256at2"/>
<feature type="domain" description="PhoU" evidence="3">
    <location>
        <begin position="121"/>
        <end position="205"/>
    </location>
</feature>
<protein>
    <recommendedName>
        <fullName evidence="2">Phosphate-specific transport system accessory protein PhoU</fullName>
    </recommendedName>
</protein>
<dbReference type="Proteomes" id="UP000321926">
    <property type="component" value="Unassembled WGS sequence"/>
</dbReference>
<evidence type="ECO:0000259" key="3">
    <source>
        <dbReference type="Pfam" id="PF01895"/>
    </source>
</evidence>
<organism evidence="4 5">
    <name type="scientific">Pontibacter qinzhouensis</name>
    <dbReference type="NCBI Taxonomy" id="2603253"/>
    <lineage>
        <taxon>Bacteria</taxon>
        <taxon>Pseudomonadati</taxon>
        <taxon>Bacteroidota</taxon>
        <taxon>Cytophagia</taxon>
        <taxon>Cytophagales</taxon>
        <taxon>Hymenobacteraceae</taxon>
        <taxon>Pontibacter</taxon>
    </lineage>
</organism>
<dbReference type="RefSeq" id="WP_147922274.1">
    <property type="nucleotide sequence ID" value="NZ_VRTY01000048.1"/>
</dbReference>
<dbReference type="GO" id="GO:0045936">
    <property type="term" value="P:negative regulation of phosphate metabolic process"/>
    <property type="evidence" value="ECO:0007669"/>
    <property type="project" value="InterPro"/>
</dbReference>
<dbReference type="GO" id="GO:0030643">
    <property type="term" value="P:intracellular phosphate ion homeostasis"/>
    <property type="evidence" value="ECO:0007669"/>
    <property type="project" value="InterPro"/>
</dbReference>
<reference evidence="4 5" key="1">
    <citation type="submission" date="2019-08" db="EMBL/GenBank/DDBJ databases">
        <authorList>
            <person name="Shi S."/>
        </authorList>
    </citation>
    <scope>NUCLEOTIDE SEQUENCE [LARGE SCALE GENOMIC DNA]</scope>
    <source>
        <strain evidence="4 5">GY10130</strain>
    </source>
</reference>
<dbReference type="InterPro" id="IPR038078">
    <property type="entry name" value="PhoU-like_sf"/>
</dbReference>
<evidence type="ECO:0000256" key="2">
    <source>
        <dbReference type="PIRNR" id="PIRNR003107"/>
    </source>
</evidence>
<dbReference type="GO" id="GO:0006817">
    <property type="term" value="P:phosphate ion transport"/>
    <property type="evidence" value="ECO:0007669"/>
    <property type="project" value="UniProtKB-KW"/>
</dbReference>
<comment type="caution">
    <text evidence="4">The sequence shown here is derived from an EMBL/GenBank/DDBJ whole genome shotgun (WGS) entry which is preliminary data.</text>
</comment>
<evidence type="ECO:0000313" key="5">
    <source>
        <dbReference type="Proteomes" id="UP000321926"/>
    </source>
</evidence>
<dbReference type="Gene3D" id="1.20.58.220">
    <property type="entry name" value="Phosphate transport system protein phou homolog 2, domain 2"/>
    <property type="match status" value="1"/>
</dbReference>
<sequence length="224" mass="25600">MSHIDIEVKRIKEKLLEMWDLVDYQFQSGQQAMSAIDHELAAKVIKLGKKVNDYDVKIDRMSENVLALFTPVAIDLRLMLATLKINSSLERIGDDSEGIAYFVQKLEKPLDAELVEATKTHEMYEEAKAMLADCRKAFLYDDTELAKQLIKRDKTLNKIYAKADTIIANAITANPAKVSEGLVLFSIIKKIERVGDQITNIAEEIIFYRDAKVLRHKKKKKKKD</sequence>
<name>A0A5C8K6B4_9BACT</name>
<dbReference type="PANTHER" id="PTHR42930">
    <property type="entry name" value="PHOSPHATE-SPECIFIC TRANSPORT SYSTEM ACCESSORY PROTEIN PHOU"/>
    <property type="match status" value="1"/>
</dbReference>
<dbReference type="GO" id="GO:0005737">
    <property type="term" value="C:cytoplasm"/>
    <property type="evidence" value="ECO:0007669"/>
    <property type="project" value="UniProtKB-SubCell"/>
</dbReference>
<evidence type="ECO:0000313" key="4">
    <source>
        <dbReference type="EMBL" id="TXK44643.1"/>
    </source>
</evidence>
<keyword evidence="2" id="KW-0963">Cytoplasm</keyword>
<dbReference type="PIRSF" id="PIRSF003107">
    <property type="entry name" value="PhoU"/>
    <property type="match status" value="1"/>
</dbReference>
<comment type="subcellular location">
    <subcellularLocation>
        <location evidence="2">Cytoplasm</location>
    </subcellularLocation>
</comment>
<keyword evidence="5" id="KW-1185">Reference proteome</keyword>
<dbReference type="PANTHER" id="PTHR42930:SF3">
    <property type="entry name" value="PHOSPHATE-SPECIFIC TRANSPORT SYSTEM ACCESSORY PROTEIN PHOU"/>
    <property type="match status" value="1"/>
</dbReference>
<comment type="function">
    <text evidence="2">Plays a role in the regulation of phosphate uptake.</text>
</comment>
<evidence type="ECO:0000256" key="1">
    <source>
        <dbReference type="ARBA" id="ARBA00008107"/>
    </source>
</evidence>
<proteinExistence type="inferred from homology"/>
<dbReference type="EMBL" id="VRTY01000048">
    <property type="protein sequence ID" value="TXK44643.1"/>
    <property type="molecule type" value="Genomic_DNA"/>
</dbReference>
<comment type="subunit">
    <text evidence="2">Homodimer.</text>
</comment>
<dbReference type="InterPro" id="IPR028366">
    <property type="entry name" value="PhoU"/>
</dbReference>
<dbReference type="NCBIfam" id="TIGR02135">
    <property type="entry name" value="phoU_full"/>
    <property type="match status" value="1"/>
</dbReference>
<keyword evidence="2" id="KW-0813">Transport</keyword>
<dbReference type="Pfam" id="PF01895">
    <property type="entry name" value="PhoU"/>
    <property type="match status" value="2"/>
</dbReference>
<feature type="domain" description="PhoU" evidence="3">
    <location>
        <begin position="16"/>
        <end position="101"/>
    </location>
</feature>
<dbReference type="AlphaFoldDB" id="A0A5C8K6B4"/>
<accession>A0A5C8K6B4</accession>
<comment type="similarity">
    <text evidence="1 2">Belongs to the PhoU family.</text>
</comment>
<gene>
    <name evidence="4" type="primary">phoU</name>
    <name evidence="4" type="ORF">FVR03_13450</name>
</gene>
<dbReference type="InterPro" id="IPR026022">
    <property type="entry name" value="PhoU_dom"/>
</dbReference>
<dbReference type="SUPFAM" id="SSF109755">
    <property type="entry name" value="PhoU-like"/>
    <property type="match status" value="1"/>
</dbReference>
<keyword evidence="2" id="KW-0592">Phosphate transport</keyword>